<dbReference type="EMBL" id="JAEPQZ010000004">
    <property type="protein sequence ID" value="KAG2182029.1"/>
    <property type="molecule type" value="Genomic_DNA"/>
</dbReference>
<sequence length="454" mass="51345">MVHSESKQDIINCNSIGCCVPLPLDVNPYEHSYNATTVVAKSMLDRLAKRATLLSTNILNVATDLVNYFHEPKKPSWDISTTLLSSLLQALVSHGQLGELDIVRFFTSIPTIPPPFMSKIQEVRFRVGPRDLPGMLRPLDKVETGDREILAEWVMDRSLASMEQMLPSKTDSFVVKVEENSSPRVILYAHGGAMVLMSSKTHRLLTWCVSKSTGLPIFCKYYFLPFQALKICQLAPEHPFPAGLHDVVLSFLHLIDKEEGYGYDPANVMVMGDSAGGGLMLSMMLYLRDHGLPLPGAAALFSPWVDLSMSHDSWSNRKYDYLPLLTEDHPIHATKMYLGEERYPYMLKHPYVSPVFAQNFDNLPPILLQAGGCECLHDEIQELATRIAQSNTYVQLEVYEDMIHVFQAFPFLKASRKALQSVGWWSMYAVNIIHKWQHEVTTLRRELELAKSTD</sequence>
<keyword evidence="1" id="KW-0378">Hydrolase</keyword>
<dbReference type="Gene3D" id="3.40.50.1820">
    <property type="entry name" value="alpha/beta hydrolase"/>
    <property type="match status" value="1"/>
</dbReference>
<evidence type="ECO:0000313" key="3">
    <source>
        <dbReference type="EMBL" id="KAG2182029.1"/>
    </source>
</evidence>
<evidence type="ECO:0000313" key="4">
    <source>
        <dbReference type="Proteomes" id="UP000654370"/>
    </source>
</evidence>
<dbReference type="Proteomes" id="UP000654370">
    <property type="component" value="Unassembled WGS sequence"/>
</dbReference>
<dbReference type="SUPFAM" id="SSF53474">
    <property type="entry name" value="alpha/beta-Hydrolases"/>
    <property type="match status" value="1"/>
</dbReference>
<dbReference type="InterPro" id="IPR050300">
    <property type="entry name" value="GDXG_lipolytic_enzyme"/>
</dbReference>
<protein>
    <recommendedName>
        <fullName evidence="2">Alpha/beta hydrolase fold-3 domain-containing protein</fullName>
    </recommendedName>
</protein>
<dbReference type="PANTHER" id="PTHR48081">
    <property type="entry name" value="AB HYDROLASE SUPERFAMILY PROTEIN C4A8.06C"/>
    <property type="match status" value="1"/>
</dbReference>
<dbReference type="AlphaFoldDB" id="A0A8H7PZ02"/>
<dbReference type="Pfam" id="PF07859">
    <property type="entry name" value="Abhydrolase_3"/>
    <property type="match status" value="1"/>
</dbReference>
<evidence type="ECO:0000259" key="2">
    <source>
        <dbReference type="Pfam" id="PF07859"/>
    </source>
</evidence>
<dbReference type="GO" id="GO:0016787">
    <property type="term" value="F:hydrolase activity"/>
    <property type="evidence" value="ECO:0007669"/>
    <property type="project" value="UniProtKB-KW"/>
</dbReference>
<dbReference type="InterPro" id="IPR029058">
    <property type="entry name" value="AB_hydrolase_fold"/>
</dbReference>
<reference evidence="3" key="1">
    <citation type="submission" date="2020-12" db="EMBL/GenBank/DDBJ databases">
        <title>Metabolic potential, ecology and presence of endohyphal bacteria is reflected in genomic diversity of Mucoromycotina.</title>
        <authorList>
            <person name="Muszewska A."/>
            <person name="Okrasinska A."/>
            <person name="Steczkiewicz K."/>
            <person name="Drgas O."/>
            <person name="Orlowska M."/>
            <person name="Perlinska-Lenart U."/>
            <person name="Aleksandrzak-Piekarczyk T."/>
            <person name="Szatraj K."/>
            <person name="Zielenkiewicz U."/>
            <person name="Pilsyk S."/>
            <person name="Malc E."/>
            <person name="Mieczkowski P."/>
            <person name="Kruszewska J.S."/>
            <person name="Biernat P."/>
            <person name="Pawlowska J."/>
        </authorList>
    </citation>
    <scope>NUCLEOTIDE SEQUENCE</scope>
    <source>
        <strain evidence="3">WA0000067209</strain>
    </source>
</reference>
<name>A0A8H7PZ02_MORIS</name>
<keyword evidence="4" id="KW-1185">Reference proteome</keyword>
<proteinExistence type="predicted"/>
<gene>
    <name evidence="3" type="ORF">INT43_006955</name>
</gene>
<feature type="domain" description="Alpha/beta hydrolase fold-3" evidence="2">
    <location>
        <begin position="186"/>
        <end position="407"/>
    </location>
</feature>
<comment type="caution">
    <text evidence="3">The sequence shown here is derived from an EMBL/GenBank/DDBJ whole genome shotgun (WGS) entry which is preliminary data.</text>
</comment>
<accession>A0A8H7PZ02</accession>
<dbReference type="PANTHER" id="PTHR48081:SF26">
    <property type="entry name" value="ALPHA_BETA HYDROLASE FOLD-3 DOMAIN-CONTAINING PROTEIN"/>
    <property type="match status" value="1"/>
</dbReference>
<evidence type="ECO:0000256" key="1">
    <source>
        <dbReference type="ARBA" id="ARBA00022801"/>
    </source>
</evidence>
<dbReference type="InterPro" id="IPR013094">
    <property type="entry name" value="AB_hydrolase_3"/>
</dbReference>
<organism evidence="3 4">
    <name type="scientific">Mortierella isabellina</name>
    <name type="common">Filamentous fungus</name>
    <name type="synonym">Umbelopsis isabellina</name>
    <dbReference type="NCBI Taxonomy" id="91625"/>
    <lineage>
        <taxon>Eukaryota</taxon>
        <taxon>Fungi</taxon>
        <taxon>Fungi incertae sedis</taxon>
        <taxon>Mucoromycota</taxon>
        <taxon>Mucoromycotina</taxon>
        <taxon>Umbelopsidomycetes</taxon>
        <taxon>Umbelopsidales</taxon>
        <taxon>Umbelopsidaceae</taxon>
        <taxon>Umbelopsis</taxon>
    </lineage>
</organism>
<dbReference type="OrthoDB" id="408631at2759"/>